<proteinExistence type="inferred from homology"/>
<dbReference type="PANTHER" id="PTHR10468">
    <property type="entry name" value="PROTEIN O-LINKED-MANNOSE BETA-1,2-N-ACETYLGLUCOSAMINYLTRANSFERASE 1/ALPHA-1,3-MANNOSYL-GLYCOPROTEIN 2-BETA-N-ACETYLGLUCOSAMINYLTRANSFERASE"/>
    <property type="match status" value="1"/>
</dbReference>
<dbReference type="InterPro" id="IPR029044">
    <property type="entry name" value="Nucleotide-diphossugar_trans"/>
</dbReference>
<comment type="pathway">
    <text evidence="3 20">Protein modification; protein glycosylation.</text>
</comment>
<evidence type="ECO:0000256" key="3">
    <source>
        <dbReference type="ARBA" id="ARBA00004922"/>
    </source>
</evidence>
<keyword evidence="12 20" id="KW-0333">Golgi apparatus</keyword>
<dbReference type="GO" id="GO:0000139">
    <property type="term" value="C:Golgi membrane"/>
    <property type="evidence" value="ECO:0007669"/>
    <property type="project" value="UniProtKB-SubCell"/>
</dbReference>
<evidence type="ECO:0000256" key="17">
    <source>
        <dbReference type="ARBA" id="ARBA00038949"/>
    </source>
</evidence>
<evidence type="ECO:0000256" key="7">
    <source>
        <dbReference type="ARBA" id="ARBA00022679"/>
    </source>
</evidence>
<keyword evidence="13 20" id="KW-0472">Membrane</keyword>
<dbReference type="GO" id="GO:0006487">
    <property type="term" value="P:protein N-linked glycosylation"/>
    <property type="evidence" value="ECO:0007669"/>
    <property type="project" value="TreeGrafter"/>
</dbReference>
<dbReference type="CDD" id="cd02514">
    <property type="entry name" value="GT13_GLCNAC-TI"/>
    <property type="match status" value="1"/>
</dbReference>
<dbReference type="GO" id="GO:0030145">
    <property type="term" value="F:manganese ion binding"/>
    <property type="evidence" value="ECO:0007669"/>
    <property type="project" value="UniProtKB-UniRule"/>
</dbReference>
<protein>
    <recommendedName>
        <fullName evidence="17 20">Alpha-1,3-mannosyl-glycoprotein 2-beta-N-acetylglucosaminyltransferase</fullName>
        <shortName evidence="20">GNT-I</shortName>
        <shortName evidence="20">GlcNAc-T I</shortName>
        <ecNumber evidence="17 20">2.4.1.101</ecNumber>
    </recommendedName>
    <alternativeName>
        <fullName evidence="18 20">N-glycosyl-oligosaccharide-glycoprotein N-acetylglucosaminyltransferase I</fullName>
    </alternativeName>
</protein>
<evidence type="ECO:0000256" key="9">
    <source>
        <dbReference type="ARBA" id="ARBA00022723"/>
    </source>
</evidence>
<dbReference type="FunFam" id="3.10.180.20:FF:000001">
    <property type="entry name" value="alpha-1,3-mannosyl-glycoprotein 2-beta-N-acetylglucosaminyltransferase"/>
    <property type="match status" value="1"/>
</dbReference>
<dbReference type="FunFam" id="3.90.550.10:FF:000055">
    <property type="entry name" value="Alpha-1,3-mannosyl-glycoprotein 2-beta-N-acetylglucosaminyltransferase"/>
    <property type="match status" value="1"/>
</dbReference>
<keyword evidence="6 20" id="KW-0328">Glycosyltransferase</keyword>
<evidence type="ECO:0000256" key="20">
    <source>
        <dbReference type="RuleBase" id="RU368119"/>
    </source>
</evidence>
<keyword evidence="22" id="KW-1185">Reference proteome</keyword>
<name>A0A9Q0RIK0_BLOTA</name>
<keyword evidence="11 20" id="KW-1133">Transmembrane helix</keyword>
<evidence type="ECO:0000256" key="15">
    <source>
        <dbReference type="ARBA" id="ARBA00023211"/>
    </source>
</evidence>
<evidence type="ECO:0000256" key="5">
    <source>
        <dbReference type="ARBA" id="ARBA00022490"/>
    </source>
</evidence>
<sequence>MNQLNELKFGKFHNNNAKSMANNYMVLNKQKRQWLLPLQKTQSSINRDYAMRKRKILFTCTLLFMSYVTIQLYLYVHKPQFKLFSSSRAWFQRTNSDESDQSSAPSSIPLLSLQPISLSSPSHSHLPSSSPLTLIEQPKANGFDFNEIALKVDQLEHELSRQIKSNEELLRIMRKMDQLARQMGKPINDIDVKREFMKQYKDTLYSSGMDPAKDPVIAVLLFACNRVTVKRNLDQLMKYRPNMTMFPIVVSQDCNHDPTRRIIQSYGSRLKYIQQPDQSDILLRGKAQKKFKGYYKISRHYGWALNYTFNVLRYDTVLIVEDDLDISPDFFEYFSALYPILRSDPSIYCVSAWNDNGKDGLVDNDPTKLYRSDFFPGLGWMFTKDLWLEYQNKWPKAFWDDWIREPDQRKNRACIRPELSRTKTFGKKGVSNGLFYEKHLKYIKLNEQFVPFTRMNLSYLIKENYDVDYLKQVYNSRLMGMSELKSMPMVDIKTPSIDQLVANNLNGTTLAVSNKSIRIQYNTLQQFKKAAKMFGLMDDFKCGVPRTGYQGVVSFMHRGYRVYLAPSPMWNGYNITWK</sequence>
<dbReference type="GO" id="GO:0003827">
    <property type="term" value="F:alpha-1,3-mannosylglycoprotein 2-beta-N-acetylglucosaminyltransferase activity"/>
    <property type="evidence" value="ECO:0007669"/>
    <property type="project" value="UniProtKB-UniRule"/>
</dbReference>
<dbReference type="OrthoDB" id="440755at2759"/>
<keyword evidence="8 20" id="KW-0812">Transmembrane</keyword>
<evidence type="ECO:0000256" key="2">
    <source>
        <dbReference type="ARBA" id="ARBA00004556"/>
    </source>
</evidence>
<evidence type="ECO:0000256" key="10">
    <source>
        <dbReference type="ARBA" id="ARBA00022968"/>
    </source>
</evidence>
<keyword evidence="9 20" id="KW-0479">Metal-binding</keyword>
<comment type="catalytic activity">
    <reaction evidence="19 20">
        <text>N(4)-(alpha-D-Man-(1-&gt;3)-[alpha-D-Man-(1-&gt;3)-[alpha-D-Man-(1-&gt;6)]-alpha-D-Man-(1-&gt;6)]-beta-D-Man-(1-&gt;4)-beta-D-GlcNAc-(1-&gt;4)-beta-D-GlcNAc)-L-asparaginyl-[protein] (N-glucan mannose isomer 5A1,2) + UDP-N-acetyl-alpha-D-glucosamine = N(4)-{beta-D-GlcNAc-(1-&gt;2)-alpha-D-Man-(1-&gt;3)-[alpha-D-Man-(1-&gt;3)-[alpha-D-Man-(1-&gt;6)]-alpha-D-Man-(1-&gt;6)]-beta-D-Man-(1-&gt;4)-beta-D-GlcNAc-(1-&gt;4)-beta-D-GlcNAc}-L-asparaginyl-[protein] + UDP + H(+)</text>
        <dbReference type="Rhea" id="RHEA:11456"/>
        <dbReference type="Rhea" id="RHEA-COMP:14367"/>
        <dbReference type="Rhea" id="RHEA-COMP:14368"/>
        <dbReference type="ChEBI" id="CHEBI:15378"/>
        <dbReference type="ChEBI" id="CHEBI:57705"/>
        <dbReference type="ChEBI" id="CHEBI:58223"/>
        <dbReference type="ChEBI" id="CHEBI:59087"/>
        <dbReference type="ChEBI" id="CHEBI:60625"/>
        <dbReference type="EC" id="2.4.1.101"/>
    </reaction>
</comment>
<evidence type="ECO:0000313" key="22">
    <source>
        <dbReference type="Proteomes" id="UP001142055"/>
    </source>
</evidence>
<evidence type="ECO:0000256" key="19">
    <source>
        <dbReference type="ARBA" id="ARBA00049421"/>
    </source>
</evidence>
<reference evidence="21" key="1">
    <citation type="submission" date="2022-12" db="EMBL/GenBank/DDBJ databases">
        <title>Genome assemblies of Blomia tropicalis.</title>
        <authorList>
            <person name="Cui Y."/>
        </authorList>
    </citation>
    <scope>NUCLEOTIDE SEQUENCE</scope>
    <source>
        <tissue evidence="21">Adult mites</tissue>
    </source>
</reference>
<keyword evidence="10 20" id="KW-0735">Signal-anchor</keyword>
<evidence type="ECO:0000256" key="1">
    <source>
        <dbReference type="ARBA" id="ARBA00004323"/>
    </source>
</evidence>
<evidence type="ECO:0000256" key="4">
    <source>
        <dbReference type="ARBA" id="ARBA00006492"/>
    </source>
</evidence>
<evidence type="ECO:0000256" key="13">
    <source>
        <dbReference type="ARBA" id="ARBA00023136"/>
    </source>
</evidence>
<dbReference type="GO" id="GO:0048471">
    <property type="term" value="C:perinuclear region of cytoplasm"/>
    <property type="evidence" value="ECO:0007669"/>
    <property type="project" value="UniProtKB-SubCell"/>
</dbReference>
<evidence type="ECO:0000256" key="6">
    <source>
        <dbReference type="ARBA" id="ARBA00022676"/>
    </source>
</evidence>
<gene>
    <name evidence="21" type="ORF">RDWZM_009925</name>
</gene>
<dbReference type="AlphaFoldDB" id="A0A9Q0RIK0"/>
<comment type="subcellular location">
    <subcellularLocation>
        <location evidence="2">Cytoplasm</location>
        <location evidence="2">Perinuclear region</location>
    </subcellularLocation>
    <subcellularLocation>
        <location evidence="1 20">Golgi apparatus membrane</location>
        <topology evidence="1 20">Single-pass type II membrane protein</topology>
    </subcellularLocation>
</comment>
<keyword evidence="14" id="KW-1015">Disulfide bond</keyword>
<comment type="cofactor">
    <cofactor evidence="20">
        <name>Mn(2+)</name>
        <dbReference type="ChEBI" id="CHEBI:29035"/>
    </cofactor>
    <text evidence="20">The cofactor is mostly bound to the substrate.</text>
</comment>
<dbReference type="Proteomes" id="UP001142055">
    <property type="component" value="Chromosome 4"/>
</dbReference>
<dbReference type="Gene3D" id="3.10.180.20">
    <property type="entry name" value="N-Acetylglucosaminyltransferase I, Domain 2"/>
    <property type="match status" value="1"/>
</dbReference>
<keyword evidence="15 20" id="KW-0464">Manganese</keyword>
<comment type="caution">
    <text evidence="21">The sequence shown here is derived from an EMBL/GenBank/DDBJ whole genome shotgun (WGS) entry which is preliminary data.</text>
</comment>
<keyword evidence="7" id="KW-0808">Transferase</keyword>
<evidence type="ECO:0000256" key="16">
    <source>
        <dbReference type="ARBA" id="ARBA00037706"/>
    </source>
</evidence>
<dbReference type="OMA" id="PSPMWNG"/>
<comment type="similarity">
    <text evidence="4 20">Belongs to the glycosyltransferase 13 family.</text>
</comment>
<comment type="function">
    <text evidence="16 20">Initiates complex N-linked carbohydrate formation. Essential for the conversion of high-mannose to hybrid and complex N-glycans.</text>
</comment>
<organism evidence="21 22">
    <name type="scientific">Blomia tropicalis</name>
    <name type="common">Mite</name>
    <dbReference type="NCBI Taxonomy" id="40697"/>
    <lineage>
        <taxon>Eukaryota</taxon>
        <taxon>Metazoa</taxon>
        <taxon>Ecdysozoa</taxon>
        <taxon>Arthropoda</taxon>
        <taxon>Chelicerata</taxon>
        <taxon>Arachnida</taxon>
        <taxon>Acari</taxon>
        <taxon>Acariformes</taxon>
        <taxon>Sarcoptiformes</taxon>
        <taxon>Astigmata</taxon>
        <taxon>Glycyphagoidea</taxon>
        <taxon>Echimyopodidae</taxon>
        <taxon>Blomia</taxon>
    </lineage>
</organism>
<dbReference type="SUPFAM" id="SSF53448">
    <property type="entry name" value="Nucleotide-diphospho-sugar transferases"/>
    <property type="match status" value="1"/>
</dbReference>
<dbReference type="InterPro" id="IPR004139">
    <property type="entry name" value="Glyco_trans_13"/>
</dbReference>
<evidence type="ECO:0000256" key="11">
    <source>
        <dbReference type="ARBA" id="ARBA00022989"/>
    </source>
</evidence>
<dbReference type="PANTHER" id="PTHR10468:SF0">
    <property type="entry name" value="ALPHA-1,3-MANNOSYL-GLYCOPROTEIN 2-BETA-N-ACETYLGLUCOSAMINYLTRANSFERASE"/>
    <property type="match status" value="1"/>
</dbReference>
<evidence type="ECO:0000256" key="12">
    <source>
        <dbReference type="ARBA" id="ARBA00023034"/>
    </source>
</evidence>
<dbReference type="Gene3D" id="3.90.550.10">
    <property type="entry name" value="Spore Coat Polysaccharide Biosynthesis Protein SpsA, Chain A"/>
    <property type="match status" value="1"/>
</dbReference>
<evidence type="ECO:0000256" key="18">
    <source>
        <dbReference type="ARBA" id="ARBA00041712"/>
    </source>
</evidence>
<feature type="transmembrane region" description="Helical" evidence="20">
    <location>
        <begin position="56"/>
        <end position="76"/>
    </location>
</feature>
<keyword evidence="5" id="KW-0963">Cytoplasm</keyword>
<evidence type="ECO:0000313" key="21">
    <source>
        <dbReference type="EMBL" id="KAJ6215425.1"/>
    </source>
</evidence>
<dbReference type="Pfam" id="PF03071">
    <property type="entry name" value="GNT-I"/>
    <property type="match status" value="1"/>
</dbReference>
<dbReference type="InterPro" id="IPR052261">
    <property type="entry name" value="Glycosyltransferase_13"/>
</dbReference>
<accession>A0A9Q0RIK0</accession>
<evidence type="ECO:0000256" key="8">
    <source>
        <dbReference type="ARBA" id="ARBA00022692"/>
    </source>
</evidence>
<evidence type="ECO:0000256" key="14">
    <source>
        <dbReference type="ARBA" id="ARBA00023157"/>
    </source>
</evidence>
<dbReference type="EC" id="2.4.1.101" evidence="17 20"/>
<dbReference type="EMBL" id="JAPWDV010000004">
    <property type="protein sequence ID" value="KAJ6215425.1"/>
    <property type="molecule type" value="Genomic_DNA"/>
</dbReference>